<feature type="compositionally biased region" description="Polar residues" evidence="1">
    <location>
        <begin position="92"/>
        <end position="104"/>
    </location>
</feature>
<dbReference type="OrthoDB" id="10386781at2759"/>
<evidence type="ECO:0000313" key="2">
    <source>
        <dbReference type="EMBL" id="CAD5230973.1"/>
    </source>
</evidence>
<feature type="compositionally biased region" description="Polar residues" evidence="1">
    <location>
        <begin position="15"/>
        <end position="31"/>
    </location>
</feature>
<gene>
    <name evidence="2" type="ORF">BOKJ2_LOCUS14409</name>
</gene>
<dbReference type="AlphaFoldDB" id="A0A811LTE1"/>
<protein>
    <submittedName>
        <fullName evidence="2">Uncharacterized protein</fullName>
    </submittedName>
</protein>
<keyword evidence="3" id="KW-1185">Reference proteome</keyword>
<reference evidence="2" key="1">
    <citation type="submission" date="2020-09" db="EMBL/GenBank/DDBJ databases">
        <authorList>
            <person name="Kikuchi T."/>
        </authorList>
    </citation>
    <scope>NUCLEOTIDE SEQUENCE</scope>
    <source>
        <strain evidence="2">SH1</strain>
    </source>
</reference>
<proteinExistence type="predicted"/>
<dbReference type="Proteomes" id="UP000614601">
    <property type="component" value="Unassembled WGS sequence"/>
</dbReference>
<evidence type="ECO:0000256" key="1">
    <source>
        <dbReference type="SAM" id="MobiDB-lite"/>
    </source>
</evidence>
<dbReference type="EMBL" id="CAJFCW020000006">
    <property type="protein sequence ID" value="CAG9128239.1"/>
    <property type="molecule type" value="Genomic_DNA"/>
</dbReference>
<feature type="region of interest" description="Disordered" evidence="1">
    <location>
        <begin position="92"/>
        <end position="111"/>
    </location>
</feature>
<dbReference type="EMBL" id="CAJFDH010000006">
    <property type="protein sequence ID" value="CAD5230973.1"/>
    <property type="molecule type" value="Genomic_DNA"/>
</dbReference>
<comment type="caution">
    <text evidence="2">The sequence shown here is derived from an EMBL/GenBank/DDBJ whole genome shotgun (WGS) entry which is preliminary data.</text>
</comment>
<evidence type="ECO:0000313" key="3">
    <source>
        <dbReference type="Proteomes" id="UP000614601"/>
    </source>
</evidence>
<sequence>MAAEMSHSASMPVISVSQPSHGNHPTHSVSTAHFPKIDEFPLPASKSQLGDWKEEDDGCDEAQDIDFTTEQEILKKPKKLQKIFQNSDTLQVDGSLTHGSSKSSMLDDAEMNEDDTINALDELDKEDMEDYTNQQQAVDSNN</sequence>
<dbReference type="Proteomes" id="UP000783686">
    <property type="component" value="Unassembled WGS sequence"/>
</dbReference>
<organism evidence="2 3">
    <name type="scientific">Bursaphelenchus okinawaensis</name>
    <dbReference type="NCBI Taxonomy" id="465554"/>
    <lineage>
        <taxon>Eukaryota</taxon>
        <taxon>Metazoa</taxon>
        <taxon>Ecdysozoa</taxon>
        <taxon>Nematoda</taxon>
        <taxon>Chromadorea</taxon>
        <taxon>Rhabditida</taxon>
        <taxon>Tylenchina</taxon>
        <taxon>Tylenchomorpha</taxon>
        <taxon>Aphelenchoidea</taxon>
        <taxon>Aphelenchoididae</taxon>
        <taxon>Bursaphelenchus</taxon>
    </lineage>
</organism>
<accession>A0A811LTE1</accession>
<feature type="region of interest" description="Disordered" evidence="1">
    <location>
        <begin position="1"/>
        <end position="31"/>
    </location>
</feature>
<name>A0A811LTE1_9BILA</name>